<dbReference type="Pfam" id="PF11042">
    <property type="entry name" value="DUF2750"/>
    <property type="match status" value="1"/>
</dbReference>
<dbReference type="AlphaFoldDB" id="A0A222G686"/>
<protein>
    <submittedName>
        <fullName evidence="1">DUF2750 domain-containing protein</fullName>
    </submittedName>
</protein>
<sequence>MSTETTLKSFLNQVKDTQTLWALQDKNSEDWVVLDSVNFENTEVMPLWSTEALAISHCVEEWADYKPAAIKIADWMEFWVEDLLEDGVIIGLDWQENEACFELELAEFTQALAEVETL</sequence>
<dbReference type="InterPro" id="IPR021284">
    <property type="entry name" value="DUF2750"/>
</dbReference>
<organism evidence="1 2">
    <name type="scientific">Cognaticolwellia beringensis</name>
    <dbReference type="NCBI Taxonomy" id="1967665"/>
    <lineage>
        <taxon>Bacteria</taxon>
        <taxon>Pseudomonadati</taxon>
        <taxon>Pseudomonadota</taxon>
        <taxon>Gammaproteobacteria</taxon>
        <taxon>Alteromonadales</taxon>
        <taxon>Colwelliaceae</taxon>
        <taxon>Cognaticolwellia</taxon>
    </lineage>
</organism>
<evidence type="ECO:0000313" key="2">
    <source>
        <dbReference type="Proteomes" id="UP000202259"/>
    </source>
</evidence>
<proteinExistence type="predicted"/>
<dbReference type="Proteomes" id="UP000202259">
    <property type="component" value="Chromosome"/>
</dbReference>
<gene>
    <name evidence="1" type="ORF">B5D82_05810</name>
</gene>
<keyword evidence="2" id="KW-1185">Reference proteome</keyword>
<accession>A0A222G686</accession>
<dbReference type="KEGG" id="cber:B5D82_05810"/>
<evidence type="ECO:0000313" key="1">
    <source>
        <dbReference type="EMBL" id="ASP47321.1"/>
    </source>
</evidence>
<name>A0A222G686_9GAMM</name>
<dbReference type="OrthoDB" id="5916942at2"/>
<dbReference type="EMBL" id="CP020465">
    <property type="protein sequence ID" value="ASP47321.1"/>
    <property type="molecule type" value="Genomic_DNA"/>
</dbReference>
<reference evidence="1 2" key="1">
    <citation type="submission" date="2017-08" db="EMBL/GenBank/DDBJ databases">
        <title>Complete genome of Colwellia sp. NB097-1, a psychrophile bacterium ioslated from Bering Sea.</title>
        <authorList>
            <person name="Chen X."/>
        </authorList>
    </citation>
    <scope>NUCLEOTIDE SEQUENCE [LARGE SCALE GENOMIC DNA]</scope>
    <source>
        <strain evidence="1 2">NB097-1</strain>
    </source>
</reference>
<dbReference type="RefSeq" id="WP_081149911.1">
    <property type="nucleotide sequence ID" value="NZ_CP020465.1"/>
</dbReference>